<proteinExistence type="predicted"/>
<dbReference type="NCBIfam" id="NF041079">
    <property type="entry name" value="CBASS_lipase"/>
    <property type="match status" value="1"/>
</dbReference>
<dbReference type="GO" id="GO:0016042">
    <property type="term" value="P:lipid catabolic process"/>
    <property type="evidence" value="ECO:0007669"/>
    <property type="project" value="UniProtKB-UniRule"/>
</dbReference>
<feature type="active site" description="Nucleophile" evidence="2">
    <location>
        <position position="70"/>
    </location>
</feature>
<keyword evidence="2" id="KW-0378">Hydrolase</keyword>
<evidence type="ECO:0000256" key="3">
    <source>
        <dbReference type="SAM" id="MobiDB-lite"/>
    </source>
</evidence>
<dbReference type="SUPFAM" id="SSF52151">
    <property type="entry name" value="FabD/lysophospholipase-like"/>
    <property type="match status" value="1"/>
</dbReference>
<feature type="short sequence motif" description="GXGXXG" evidence="2">
    <location>
        <begin position="36"/>
        <end position="41"/>
    </location>
</feature>
<feature type="region of interest" description="Disordered" evidence="3">
    <location>
        <begin position="1"/>
        <end position="22"/>
    </location>
</feature>
<keyword evidence="6" id="KW-1185">Reference proteome</keyword>
<dbReference type="CDD" id="cd07199">
    <property type="entry name" value="Pat17_PNPLA8_PNPLA9_like"/>
    <property type="match status" value="1"/>
</dbReference>
<dbReference type="RefSeq" id="WP_143878640.1">
    <property type="nucleotide sequence ID" value="NZ_BAABLZ010000001.1"/>
</dbReference>
<name>A0A516V3S7_9GAMM</name>
<reference evidence="5 6" key="1">
    <citation type="submission" date="2019-07" db="EMBL/GenBank/DDBJ databases">
        <title>Lysobacter weifangensis sp. nov., isolated from bensulfuron-methyl contaminated farmland soil.</title>
        <authorList>
            <person name="Zhao H."/>
        </authorList>
    </citation>
    <scope>NUCLEOTIDE SEQUENCE [LARGE SCALE GENOMIC DNA]</scope>
    <source>
        <strain evidence="5 6">CC-Bw-6</strain>
    </source>
</reference>
<protein>
    <submittedName>
        <fullName evidence="5">Patatin</fullName>
    </submittedName>
</protein>
<feature type="short sequence motif" description="GXSXG" evidence="2">
    <location>
        <begin position="68"/>
        <end position="72"/>
    </location>
</feature>
<dbReference type="InterPro" id="IPR002641">
    <property type="entry name" value="PNPLA_dom"/>
</dbReference>
<evidence type="ECO:0000313" key="5">
    <source>
        <dbReference type="EMBL" id="QDQ73127.1"/>
    </source>
</evidence>
<dbReference type="PROSITE" id="PS51635">
    <property type="entry name" value="PNPLA"/>
    <property type="match status" value="1"/>
</dbReference>
<feature type="active site" description="Proton acceptor" evidence="2">
    <location>
        <position position="198"/>
    </location>
</feature>
<organism evidence="5 6">
    <name type="scientific">Pseudoluteimonas lycopersici</name>
    <dbReference type="NCBI Taxonomy" id="1324796"/>
    <lineage>
        <taxon>Bacteria</taxon>
        <taxon>Pseudomonadati</taxon>
        <taxon>Pseudomonadota</taxon>
        <taxon>Gammaproteobacteria</taxon>
        <taxon>Lysobacterales</taxon>
        <taxon>Lysobacteraceae</taxon>
        <taxon>Pseudoluteimonas</taxon>
    </lineage>
</organism>
<sequence>MTVIVEQGEDDPHDLTGSTPSAARPDSPFRILSLSGGGYRGLFTARILADLEERIGAPIATRFDLIAGTSIGGILALALALEVPAKQMVALFEERGDEIFKKRWSFLSYLRSPYTQASLATLLESDTLFGQRILGACTHRVIVPAINHTTGRPVLFKTPHHPSFSTNYKDRLVDVALATSAAPGFFPRHVFNNCQYVDGGLFANAPGLLALHEAEHFLGQQRPNLHVMAIGTMSAKFTVDPHRNRNGGALDWGGWKPANMPKRLFGVSISAQESLVHHLLGHAITPGQYHHLDEDLTDERARAVALDKTDGAAREILLGSAAECAKRALGNASILALLDRPAPKPTFYYGEHANSAQGA</sequence>
<dbReference type="Pfam" id="PF01734">
    <property type="entry name" value="Patatin"/>
    <property type="match status" value="1"/>
</dbReference>
<gene>
    <name evidence="5" type="ORF">FNZ56_04175</name>
</gene>
<evidence type="ECO:0000256" key="1">
    <source>
        <dbReference type="ARBA" id="ARBA00023098"/>
    </source>
</evidence>
<dbReference type="EMBL" id="CP041742">
    <property type="protein sequence ID" value="QDQ73127.1"/>
    <property type="molecule type" value="Genomic_DNA"/>
</dbReference>
<keyword evidence="1 2" id="KW-0443">Lipid metabolism</keyword>
<evidence type="ECO:0000256" key="2">
    <source>
        <dbReference type="PROSITE-ProRule" id="PRU01161"/>
    </source>
</evidence>
<dbReference type="GO" id="GO:0016787">
    <property type="term" value="F:hydrolase activity"/>
    <property type="evidence" value="ECO:0007669"/>
    <property type="project" value="UniProtKB-UniRule"/>
</dbReference>
<dbReference type="Proteomes" id="UP000315891">
    <property type="component" value="Chromosome"/>
</dbReference>
<dbReference type="AlphaFoldDB" id="A0A516V3S7"/>
<dbReference type="PANTHER" id="PTHR24138:SF12">
    <property type="entry name" value="PATATIN FAMILY PROTEIN"/>
    <property type="match status" value="1"/>
</dbReference>
<dbReference type="Gene3D" id="3.40.1090.10">
    <property type="entry name" value="Cytosolic phospholipase A2 catalytic domain"/>
    <property type="match status" value="1"/>
</dbReference>
<dbReference type="OrthoDB" id="9807112at2"/>
<feature type="domain" description="PNPLA" evidence="4">
    <location>
        <begin position="32"/>
        <end position="211"/>
    </location>
</feature>
<dbReference type="InterPro" id="IPR016035">
    <property type="entry name" value="Acyl_Trfase/lysoPLipase"/>
</dbReference>
<evidence type="ECO:0000313" key="6">
    <source>
        <dbReference type="Proteomes" id="UP000315891"/>
    </source>
</evidence>
<dbReference type="PANTHER" id="PTHR24138">
    <property type="entry name" value="INTRACELLLAR PHOSPHOLIPASE A FAMILY"/>
    <property type="match status" value="1"/>
</dbReference>
<accession>A0A516V3S7</accession>
<dbReference type="InterPro" id="IPR047156">
    <property type="entry name" value="Teg/CotR/CapV-like"/>
</dbReference>
<evidence type="ECO:0000259" key="4">
    <source>
        <dbReference type="PROSITE" id="PS51635"/>
    </source>
</evidence>
<feature type="short sequence motif" description="DGA/G" evidence="2">
    <location>
        <begin position="198"/>
        <end position="200"/>
    </location>
</feature>
<keyword evidence="2" id="KW-0442">Lipid degradation</keyword>